<dbReference type="InterPro" id="IPR007197">
    <property type="entry name" value="rSAM"/>
</dbReference>
<dbReference type="EMBL" id="CP019124">
    <property type="protein sequence ID" value="APX90810.1"/>
    <property type="molecule type" value="Genomic_DNA"/>
</dbReference>
<dbReference type="InterPro" id="IPR034505">
    <property type="entry name" value="Coproporphyrinogen-III_oxidase"/>
</dbReference>
<evidence type="ECO:0000256" key="5">
    <source>
        <dbReference type="ARBA" id="ARBA00022485"/>
    </source>
</evidence>
<gene>
    <name evidence="17" type="ORF">BV394_14725</name>
</gene>
<feature type="binding site" evidence="16">
    <location>
        <position position="62"/>
    </location>
    <ligand>
        <name>[4Fe-4S] cluster</name>
        <dbReference type="ChEBI" id="CHEBI:49883"/>
        <note>4Fe-4S-S-AdoMet</note>
    </ligand>
</feature>
<feature type="binding site" evidence="15">
    <location>
        <position position="52"/>
    </location>
    <ligand>
        <name>S-adenosyl-L-methionine</name>
        <dbReference type="ChEBI" id="CHEBI:59789"/>
        <label>1</label>
    </ligand>
</feature>
<keyword evidence="8 14" id="KW-0479">Metal-binding</keyword>
<feature type="binding site" evidence="15">
    <location>
        <begin position="64"/>
        <end position="66"/>
    </location>
    <ligand>
        <name>S-adenosyl-L-methionine</name>
        <dbReference type="ChEBI" id="CHEBI:59789"/>
        <label>2</label>
    </ligand>
</feature>
<evidence type="ECO:0000256" key="16">
    <source>
        <dbReference type="PIRSR" id="PIRSR000167-2"/>
    </source>
</evidence>
<feature type="binding site" evidence="15">
    <location>
        <position position="109"/>
    </location>
    <ligand>
        <name>S-adenosyl-L-methionine</name>
        <dbReference type="ChEBI" id="CHEBI:59789"/>
        <label>1</label>
    </ligand>
</feature>
<feature type="binding site" evidence="15">
    <location>
        <position position="168"/>
    </location>
    <ligand>
        <name>S-adenosyl-L-methionine</name>
        <dbReference type="ChEBI" id="CHEBI:59789"/>
        <label>2</label>
    </ligand>
</feature>
<feature type="binding site" evidence="15">
    <location>
        <position position="239"/>
    </location>
    <ligand>
        <name>S-adenosyl-L-methionine</name>
        <dbReference type="ChEBI" id="CHEBI:59789"/>
        <label>2</label>
    </ligand>
</feature>
<keyword evidence="7 14" id="KW-0949">S-adenosyl-L-methionine</keyword>
<evidence type="ECO:0000256" key="3">
    <source>
        <dbReference type="ARBA" id="ARBA00005493"/>
    </source>
</evidence>
<reference evidence="17 18" key="1">
    <citation type="submission" date="2017-01" db="EMBL/GenBank/DDBJ databases">
        <title>Genomic analysis of Xuhuaishuia manganoxidans DY6-4.</title>
        <authorList>
            <person name="Wang X."/>
        </authorList>
    </citation>
    <scope>NUCLEOTIDE SEQUENCE [LARGE SCALE GENOMIC DNA]</scope>
    <source>
        <strain evidence="17 18">DY6-4</strain>
    </source>
</reference>
<dbReference type="AlphaFoldDB" id="A0A1U7DLE9"/>
<evidence type="ECO:0000256" key="7">
    <source>
        <dbReference type="ARBA" id="ARBA00022691"/>
    </source>
</evidence>
<dbReference type="PIRSF" id="PIRSF000167">
    <property type="entry name" value="HemN"/>
    <property type="match status" value="1"/>
</dbReference>
<dbReference type="PROSITE" id="PS51918">
    <property type="entry name" value="RADICAL_SAM"/>
    <property type="match status" value="1"/>
</dbReference>
<dbReference type="InterPro" id="IPR013785">
    <property type="entry name" value="Aldolase_TIM"/>
</dbReference>
<dbReference type="STRING" id="1267768.BV394_14725"/>
<comment type="similarity">
    <text evidence="3 14">Belongs to the anaerobic coproporphyrinogen-III oxidase family.</text>
</comment>
<feature type="binding site" evidence="15">
    <location>
        <position position="180"/>
    </location>
    <ligand>
        <name>S-adenosyl-L-methionine</name>
        <dbReference type="ChEBI" id="CHEBI:59789"/>
        <label>2</label>
    </ligand>
</feature>
<feature type="binding site" evidence="15">
    <location>
        <position position="141"/>
    </location>
    <ligand>
        <name>S-adenosyl-L-methionine</name>
        <dbReference type="ChEBI" id="CHEBI:59789"/>
        <label>1</label>
    </ligand>
</feature>
<dbReference type="InterPro" id="IPR058240">
    <property type="entry name" value="rSAM_sf"/>
</dbReference>
<comment type="pathway">
    <text evidence="2 14">Porphyrin-containing compound metabolism; protoporphyrin-IX biosynthesis; protoporphyrinogen-IX from coproporphyrinogen-III (AdoMet route): step 1/1.</text>
</comment>
<comment type="subunit">
    <text evidence="4">Monomer.</text>
</comment>
<comment type="catalytic activity">
    <reaction evidence="13 14">
        <text>coproporphyrinogen III + 2 S-adenosyl-L-methionine = protoporphyrinogen IX + 2 5'-deoxyadenosine + 2 L-methionine + 2 CO2</text>
        <dbReference type="Rhea" id="RHEA:15425"/>
        <dbReference type="ChEBI" id="CHEBI:16526"/>
        <dbReference type="ChEBI" id="CHEBI:17319"/>
        <dbReference type="ChEBI" id="CHEBI:57307"/>
        <dbReference type="ChEBI" id="CHEBI:57309"/>
        <dbReference type="ChEBI" id="CHEBI:57844"/>
        <dbReference type="ChEBI" id="CHEBI:59789"/>
        <dbReference type="EC" id="1.3.98.3"/>
    </reaction>
</comment>
<dbReference type="SUPFAM" id="SSF102114">
    <property type="entry name" value="Radical SAM enzymes"/>
    <property type="match status" value="1"/>
</dbReference>
<comment type="subcellular location">
    <subcellularLocation>
        <location evidence="1 14">Cytoplasm</location>
    </subcellularLocation>
</comment>
<accession>A0A1U7DLE9</accession>
<dbReference type="CDD" id="cd01335">
    <property type="entry name" value="Radical_SAM"/>
    <property type="match status" value="1"/>
</dbReference>
<accession>A0A2M9DHQ9</accession>
<dbReference type="SFLD" id="SFLDG01065">
    <property type="entry name" value="anaerobic_coproporphyrinogen-I"/>
    <property type="match status" value="1"/>
</dbReference>
<evidence type="ECO:0000256" key="10">
    <source>
        <dbReference type="ARBA" id="ARBA00023004"/>
    </source>
</evidence>
<comment type="cofactor">
    <cofactor evidence="14 16">
        <name>[4Fe-4S] cluster</name>
        <dbReference type="ChEBI" id="CHEBI:49883"/>
    </cofactor>
    <text evidence="14 16">Binds 1 [4Fe-4S] cluster. The cluster is coordinated with 3 cysteines and an exchangeable S-adenosyl-L-methionine.</text>
</comment>
<keyword evidence="18" id="KW-1185">Reference proteome</keyword>
<feature type="binding site" evidence="16">
    <location>
        <position position="58"/>
    </location>
    <ligand>
        <name>[4Fe-4S] cluster</name>
        <dbReference type="ChEBI" id="CHEBI:49883"/>
        <note>4Fe-4S-S-AdoMet</note>
    </ligand>
</feature>
<name>A0A1U7DLE9_9RHOB</name>
<keyword evidence="10 14" id="KW-0408">Iron</keyword>
<evidence type="ECO:0000256" key="6">
    <source>
        <dbReference type="ARBA" id="ARBA00022490"/>
    </source>
</evidence>
<dbReference type="PANTHER" id="PTHR13932">
    <property type="entry name" value="COPROPORPHYRINIGEN III OXIDASE"/>
    <property type="match status" value="1"/>
</dbReference>
<evidence type="ECO:0000256" key="9">
    <source>
        <dbReference type="ARBA" id="ARBA00023002"/>
    </source>
</evidence>
<feature type="binding site" evidence="16">
    <location>
        <position position="65"/>
    </location>
    <ligand>
        <name>[4Fe-4S] cluster</name>
        <dbReference type="ChEBI" id="CHEBI:49883"/>
        <note>4Fe-4S-S-AdoMet</note>
    </ligand>
</feature>
<evidence type="ECO:0000256" key="14">
    <source>
        <dbReference type="PIRNR" id="PIRNR000167"/>
    </source>
</evidence>
<dbReference type="Pfam" id="PF04055">
    <property type="entry name" value="Radical_SAM"/>
    <property type="match status" value="1"/>
</dbReference>
<dbReference type="EC" id="1.3.98.3" evidence="14"/>
<dbReference type="PANTHER" id="PTHR13932:SF6">
    <property type="entry name" value="OXYGEN-INDEPENDENT COPROPORPHYRINOGEN III OXIDASE"/>
    <property type="match status" value="1"/>
</dbReference>
<keyword evidence="6 14" id="KW-0963">Cytoplasm</keyword>
<organism evidence="17 18">
    <name type="scientific">Brevirhabdus pacifica</name>
    <dbReference type="NCBI Taxonomy" id="1267768"/>
    <lineage>
        <taxon>Bacteria</taxon>
        <taxon>Pseudomonadati</taxon>
        <taxon>Pseudomonadota</taxon>
        <taxon>Alphaproteobacteria</taxon>
        <taxon>Rhodobacterales</taxon>
        <taxon>Paracoccaceae</taxon>
        <taxon>Brevirhabdus</taxon>
    </lineage>
</organism>
<evidence type="ECO:0000256" key="1">
    <source>
        <dbReference type="ARBA" id="ARBA00004496"/>
    </source>
</evidence>
<dbReference type="InterPro" id="IPR004558">
    <property type="entry name" value="Coprogen_oxidase_HemN"/>
</dbReference>
<dbReference type="SFLD" id="SFLDS00029">
    <property type="entry name" value="Radical_SAM"/>
    <property type="match status" value="1"/>
</dbReference>
<keyword evidence="11 14" id="KW-0411">Iron-sulfur</keyword>
<evidence type="ECO:0000256" key="4">
    <source>
        <dbReference type="ARBA" id="ARBA00011245"/>
    </source>
</evidence>
<dbReference type="UniPathway" id="UPA00251">
    <property type="reaction ID" value="UER00323"/>
</dbReference>
<evidence type="ECO:0000313" key="18">
    <source>
        <dbReference type="Proteomes" id="UP000187266"/>
    </source>
</evidence>
<dbReference type="GO" id="GO:0004109">
    <property type="term" value="F:coproporphyrinogen oxidase activity"/>
    <property type="evidence" value="ECO:0007669"/>
    <property type="project" value="InterPro"/>
</dbReference>
<evidence type="ECO:0000256" key="15">
    <source>
        <dbReference type="PIRSR" id="PIRSR000167-1"/>
    </source>
</evidence>
<dbReference type="NCBIfam" id="TIGR00538">
    <property type="entry name" value="hemN"/>
    <property type="match status" value="1"/>
</dbReference>
<protein>
    <recommendedName>
        <fullName evidence="14">Coproporphyrinogen-III oxidase</fullName>
        <ecNumber evidence="14">1.3.98.3</ecNumber>
    </recommendedName>
</protein>
<sequence>MTQDDLRRALARSRAPRYTSYPPANRFGPAIGPADTAEWLARVPAGDAVSLYVHLPFCRRLCWFCACRTQGTRSEGPLIRYLDHLETEIALVRASLPDGVGVSQLHLGGGTPTLLSPALLTRLGEMLRAFPIAEAREVSVEIDPCEFGPERLEALLSMGLTRGSLGVQDFDPVVQRAIGRFQDFEVTQRAMRLLREAGIGSVNMDLLFGLPHQSPAKLGATVDQVLDLGPDRIALYGYAHVPWMARRQNLICEQHLPDAEERLDLEALARERLTGAGYVAIGIDHYALPGDSMANAARAGTLRRNFQGYTTDTARVLIGMGASAISRYPEGYAQNVAATGAWQEMLGRESLPTARGFRLGPEERAIGAIIEGLMCEGAADIDAQCRAQGLDPAPILARAQRVLKDLPGAAVEDQGRIRLASFAYARPIAAGIEDLSTSETMFSRAV</sequence>
<keyword evidence="9 14" id="KW-0560">Oxidoreductase</keyword>
<feature type="binding site" evidence="15">
    <location>
        <position position="205"/>
    </location>
    <ligand>
        <name>S-adenosyl-L-methionine</name>
        <dbReference type="ChEBI" id="CHEBI:59789"/>
        <label>2</label>
    </ligand>
</feature>
<evidence type="ECO:0000313" key="17">
    <source>
        <dbReference type="EMBL" id="APX90810.1"/>
    </source>
</evidence>
<dbReference type="InterPro" id="IPR006638">
    <property type="entry name" value="Elp3/MiaA/NifB-like_rSAM"/>
</dbReference>
<evidence type="ECO:0000256" key="11">
    <source>
        <dbReference type="ARBA" id="ARBA00023014"/>
    </source>
</evidence>
<dbReference type="Proteomes" id="UP000187266">
    <property type="component" value="Chromosome"/>
</dbReference>
<dbReference type="Gene3D" id="3.20.20.70">
    <property type="entry name" value="Aldolase class I"/>
    <property type="match status" value="1"/>
</dbReference>
<dbReference type="GO" id="GO:0051989">
    <property type="term" value="F:coproporphyrinogen dehydrogenase activity"/>
    <property type="evidence" value="ECO:0007669"/>
    <property type="project" value="UniProtKB-EC"/>
</dbReference>
<dbReference type="GO" id="GO:0051539">
    <property type="term" value="F:4 iron, 4 sulfur cluster binding"/>
    <property type="evidence" value="ECO:0007669"/>
    <property type="project" value="UniProtKB-KW"/>
</dbReference>
<evidence type="ECO:0000256" key="12">
    <source>
        <dbReference type="ARBA" id="ARBA00023244"/>
    </source>
</evidence>
<proteinExistence type="inferred from homology"/>
<keyword evidence="5 14" id="KW-0004">4Fe-4S</keyword>
<feature type="binding site" evidence="15">
    <location>
        <begin position="110"/>
        <end position="111"/>
    </location>
    <ligand>
        <name>S-adenosyl-L-methionine</name>
        <dbReference type="ChEBI" id="CHEBI:59789"/>
        <label>2</label>
    </ligand>
</feature>
<dbReference type="GO" id="GO:0046872">
    <property type="term" value="F:metal ion binding"/>
    <property type="evidence" value="ECO:0007669"/>
    <property type="project" value="UniProtKB-KW"/>
</dbReference>
<dbReference type="GO" id="GO:0005737">
    <property type="term" value="C:cytoplasm"/>
    <property type="evidence" value="ECO:0007669"/>
    <property type="project" value="UniProtKB-SubCell"/>
</dbReference>
<dbReference type="OrthoDB" id="9808022at2"/>
<evidence type="ECO:0000256" key="2">
    <source>
        <dbReference type="ARBA" id="ARBA00004785"/>
    </source>
</evidence>
<evidence type="ECO:0000256" key="8">
    <source>
        <dbReference type="ARBA" id="ARBA00022723"/>
    </source>
</evidence>
<dbReference type="RefSeq" id="WP_076980827.1">
    <property type="nucleotide sequence ID" value="NZ_CP019124.1"/>
</dbReference>
<feature type="binding site" evidence="15">
    <location>
        <position position="325"/>
    </location>
    <ligand>
        <name>S-adenosyl-L-methionine</name>
        <dbReference type="ChEBI" id="CHEBI:59789"/>
        <label>1</label>
    </ligand>
</feature>
<dbReference type="SMART" id="SM00729">
    <property type="entry name" value="Elp3"/>
    <property type="match status" value="1"/>
</dbReference>
<keyword evidence="12 14" id="KW-0627">Porphyrin biosynthesis</keyword>
<evidence type="ECO:0000256" key="13">
    <source>
        <dbReference type="ARBA" id="ARBA00048321"/>
    </source>
</evidence>
<dbReference type="GO" id="GO:0006782">
    <property type="term" value="P:protoporphyrinogen IX biosynthetic process"/>
    <property type="evidence" value="ECO:0007669"/>
    <property type="project" value="UniProtKB-UniPathway"/>
</dbReference>